<keyword evidence="2" id="KW-0812">Transmembrane</keyword>
<dbReference type="Proteomes" id="UP000094224">
    <property type="component" value="Unassembled WGS sequence"/>
</dbReference>
<keyword evidence="2" id="KW-0472">Membrane</keyword>
<comment type="caution">
    <text evidence="3">The sequence shown here is derived from an EMBL/GenBank/DDBJ whole genome shotgun (WGS) entry which is preliminary data.</text>
</comment>
<accession>A0A1E3SJM3</accession>
<sequence length="78" mass="8154">MIAAMIIFAALFSVHGIGHRWRAMTAAGHTPMVGGMIQGIFVVVAVVVAVVPVLGQHRPHAESTTAGERGESDYGTGR</sequence>
<evidence type="ECO:0000313" key="3">
    <source>
        <dbReference type="EMBL" id="ODR02302.1"/>
    </source>
</evidence>
<protein>
    <submittedName>
        <fullName evidence="3">Uncharacterized protein</fullName>
    </submittedName>
</protein>
<keyword evidence="4" id="KW-1185">Reference proteome</keyword>
<proteinExistence type="predicted"/>
<feature type="region of interest" description="Disordered" evidence="1">
    <location>
        <begin position="58"/>
        <end position="78"/>
    </location>
</feature>
<evidence type="ECO:0000256" key="2">
    <source>
        <dbReference type="SAM" id="Phobius"/>
    </source>
</evidence>
<keyword evidence="2" id="KW-1133">Transmembrane helix</keyword>
<dbReference type="AlphaFoldDB" id="A0A1E3SJM3"/>
<evidence type="ECO:0000256" key="1">
    <source>
        <dbReference type="SAM" id="MobiDB-lite"/>
    </source>
</evidence>
<dbReference type="EMBL" id="MIHC01000051">
    <property type="protein sequence ID" value="ODR02302.1"/>
    <property type="molecule type" value="Genomic_DNA"/>
</dbReference>
<gene>
    <name evidence="3" type="ORF">BHQ21_22645</name>
</gene>
<feature type="transmembrane region" description="Helical" evidence="2">
    <location>
        <begin position="32"/>
        <end position="54"/>
    </location>
</feature>
<organism evidence="3 4">
    <name type="scientific">Mycobacterium sherrisii</name>
    <dbReference type="NCBI Taxonomy" id="243061"/>
    <lineage>
        <taxon>Bacteria</taxon>
        <taxon>Bacillati</taxon>
        <taxon>Actinomycetota</taxon>
        <taxon>Actinomycetes</taxon>
        <taxon>Mycobacteriales</taxon>
        <taxon>Mycobacteriaceae</taxon>
        <taxon>Mycobacterium</taxon>
        <taxon>Mycobacterium simiae complex</taxon>
    </lineage>
</organism>
<reference evidence="4" key="1">
    <citation type="submission" date="2016-09" db="EMBL/GenBank/DDBJ databases">
        <authorList>
            <person name="Greninger A.L."/>
            <person name="Jerome K.R."/>
            <person name="Mcnair B."/>
            <person name="Wallis C."/>
            <person name="Fang F."/>
        </authorList>
    </citation>
    <scope>NUCLEOTIDE SEQUENCE [LARGE SCALE GENOMIC DNA]</scope>
    <source>
        <strain evidence="4">BC1_M4</strain>
    </source>
</reference>
<evidence type="ECO:0000313" key="4">
    <source>
        <dbReference type="Proteomes" id="UP000094224"/>
    </source>
</evidence>
<name>A0A1E3SJM3_9MYCO</name>